<evidence type="ECO:0000313" key="9">
    <source>
        <dbReference type="EMBL" id="CAE0402218.1"/>
    </source>
</evidence>
<evidence type="ECO:0000256" key="5">
    <source>
        <dbReference type="ARBA" id="ARBA00023027"/>
    </source>
</evidence>
<evidence type="ECO:0000256" key="6">
    <source>
        <dbReference type="PROSITE-ProRule" id="PRU00236"/>
    </source>
</evidence>
<dbReference type="InterPro" id="IPR026591">
    <property type="entry name" value="Sirtuin_cat_small_dom_sf"/>
</dbReference>
<dbReference type="GO" id="GO:0046872">
    <property type="term" value="F:metal ion binding"/>
    <property type="evidence" value="ECO:0007669"/>
    <property type="project" value="UniProtKB-KW"/>
</dbReference>
<feature type="active site" description="Proton acceptor" evidence="6">
    <location>
        <position position="221"/>
    </location>
</feature>
<evidence type="ECO:0000256" key="7">
    <source>
        <dbReference type="SAM" id="MobiDB-lite"/>
    </source>
</evidence>
<dbReference type="InterPro" id="IPR029035">
    <property type="entry name" value="DHS-like_NAD/FAD-binding_dom"/>
</dbReference>
<feature type="region of interest" description="Disordered" evidence="7">
    <location>
        <begin position="1"/>
        <end position="30"/>
    </location>
</feature>
<keyword evidence="3 6" id="KW-0479">Metal-binding</keyword>
<dbReference type="InterPro" id="IPR003000">
    <property type="entry name" value="Sirtuin"/>
</dbReference>
<keyword evidence="5" id="KW-0520">NAD</keyword>
<dbReference type="GO" id="GO:0005634">
    <property type="term" value="C:nucleus"/>
    <property type="evidence" value="ECO:0007669"/>
    <property type="project" value="TreeGrafter"/>
</dbReference>
<dbReference type="InterPro" id="IPR050134">
    <property type="entry name" value="NAD-dep_sirtuin_deacylases"/>
</dbReference>
<keyword evidence="4 6" id="KW-0862">Zinc</keyword>
<accession>A0A7S3KX75</accession>
<dbReference type="PANTHER" id="PTHR11085">
    <property type="entry name" value="NAD-DEPENDENT PROTEIN DEACYLASE SIRTUIN-5, MITOCHONDRIAL-RELATED"/>
    <property type="match status" value="1"/>
</dbReference>
<evidence type="ECO:0000256" key="1">
    <source>
        <dbReference type="ARBA" id="ARBA00001947"/>
    </source>
</evidence>
<feature type="binding site" evidence="6">
    <location>
        <position position="229"/>
    </location>
    <ligand>
        <name>Zn(2+)</name>
        <dbReference type="ChEBI" id="CHEBI:29105"/>
    </ligand>
</feature>
<protein>
    <recommendedName>
        <fullName evidence="8">Deacetylase sirtuin-type domain-containing protein</fullName>
    </recommendedName>
</protein>
<dbReference type="PROSITE" id="PS50305">
    <property type="entry name" value="SIRTUIN"/>
    <property type="match status" value="1"/>
</dbReference>
<evidence type="ECO:0000256" key="3">
    <source>
        <dbReference type="ARBA" id="ARBA00022723"/>
    </source>
</evidence>
<keyword evidence="2" id="KW-0808">Transferase</keyword>
<evidence type="ECO:0000256" key="2">
    <source>
        <dbReference type="ARBA" id="ARBA00022679"/>
    </source>
</evidence>
<reference evidence="9" key="1">
    <citation type="submission" date="2021-01" db="EMBL/GenBank/DDBJ databases">
        <authorList>
            <person name="Corre E."/>
            <person name="Pelletier E."/>
            <person name="Niang G."/>
            <person name="Scheremetjew M."/>
            <person name="Finn R."/>
            <person name="Kale V."/>
            <person name="Holt S."/>
            <person name="Cochrane G."/>
            <person name="Meng A."/>
            <person name="Brown T."/>
            <person name="Cohen L."/>
        </authorList>
    </citation>
    <scope>NUCLEOTIDE SEQUENCE</scope>
    <source>
        <strain evidence="9">CCMP127</strain>
    </source>
</reference>
<organism evidence="9">
    <name type="scientific">Amphora coffeiformis</name>
    <dbReference type="NCBI Taxonomy" id="265554"/>
    <lineage>
        <taxon>Eukaryota</taxon>
        <taxon>Sar</taxon>
        <taxon>Stramenopiles</taxon>
        <taxon>Ochrophyta</taxon>
        <taxon>Bacillariophyta</taxon>
        <taxon>Bacillariophyceae</taxon>
        <taxon>Bacillariophycidae</taxon>
        <taxon>Thalassiophysales</taxon>
        <taxon>Catenulaceae</taxon>
        <taxon>Amphora</taxon>
    </lineage>
</organism>
<sequence length="415" mass="45909">MIDPSDGSRNNDEDPNNDNNDNEEDEESFDGDETVLFQLLAEAARSQGIPLSLLMAQIHGYPVEEDTGPVEYPFDNLPRTIPEVAEFLLSDKCRRILVLAGAGMSVASGIPDFRSSDGLYATLQVSRLTCTSQEQREMIREDPSAALDQPLFLENPLPCLESQREFILGTHARRWKATLAHRFVELLHEKTGKLVRLYTQNIDGLEDQCTNLPPDKVICVHGSMDRAECARCETAQDFDQFCRSVETQIKDLSLQDSSAPAISTPILCENCHTPSVKPAIVLFRSSLPKIFFEKVPDDVKDIDLLIVVGTSLKVAPANSLVWRVPRSALRVLVNREPVGEHLGMDFGEESERDVFAEGDIETSLLDLIEELGWLGDLRGLLDGDLPESSAELLRARLDTAQGAAMANQTEAQAFG</sequence>
<dbReference type="GO" id="GO:0017136">
    <property type="term" value="F:histone deacetylase activity, NAD-dependent"/>
    <property type="evidence" value="ECO:0007669"/>
    <property type="project" value="TreeGrafter"/>
</dbReference>
<dbReference type="InterPro" id="IPR026590">
    <property type="entry name" value="Ssirtuin_cat_dom"/>
</dbReference>
<comment type="cofactor">
    <cofactor evidence="1">
        <name>Zn(2+)</name>
        <dbReference type="ChEBI" id="CHEBI:29105"/>
    </cofactor>
</comment>
<dbReference type="Gene3D" id="3.30.1600.10">
    <property type="entry name" value="SIR2/SIRT2 'Small Domain"/>
    <property type="match status" value="1"/>
</dbReference>
<evidence type="ECO:0000259" key="8">
    <source>
        <dbReference type="PROSITE" id="PS50305"/>
    </source>
</evidence>
<dbReference type="GO" id="GO:0070403">
    <property type="term" value="F:NAD+ binding"/>
    <property type="evidence" value="ECO:0007669"/>
    <property type="project" value="InterPro"/>
</dbReference>
<feature type="binding site" evidence="6">
    <location>
        <position position="271"/>
    </location>
    <ligand>
        <name>Zn(2+)</name>
        <dbReference type="ChEBI" id="CHEBI:29105"/>
    </ligand>
</feature>
<dbReference type="Gene3D" id="3.40.50.1220">
    <property type="entry name" value="TPP-binding domain"/>
    <property type="match status" value="1"/>
</dbReference>
<name>A0A7S3KX75_9STRA</name>
<gene>
    <name evidence="9" type="ORF">ACOF00016_LOCUS513</name>
</gene>
<dbReference type="Pfam" id="PF02146">
    <property type="entry name" value="SIR2"/>
    <property type="match status" value="1"/>
</dbReference>
<feature type="binding site" evidence="6">
    <location>
        <position position="232"/>
    </location>
    <ligand>
        <name>Zn(2+)</name>
        <dbReference type="ChEBI" id="CHEBI:29105"/>
    </ligand>
</feature>
<dbReference type="PANTHER" id="PTHR11085:SF6">
    <property type="entry name" value="NAD-DEPENDENT PROTEIN DEACETYLASE SIRTUIN-2"/>
    <property type="match status" value="1"/>
</dbReference>
<feature type="compositionally biased region" description="Acidic residues" evidence="7">
    <location>
        <begin position="13"/>
        <end position="30"/>
    </location>
</feature>
<feature type="domain" description="Deacetylase sirtuin-type" evidence="8">
    <location>
        <begin position="74"/>
        <end position="374"/>
    </location>
</feature>
<dbReference type="SUPFAM" id="SSF52467">
    <property type="entry name" value="DHS-like NAD/FAD-binding domain"/>
    <property type="match status" value="1"/>
</dbReference>
<proteinExistence type="predicted"/>
<dbReference type="EMBL" id="HBIM01000594">
    <property type="protein sequence ID" value="CAE0402218.1"/>
    <property type="molecule type" value="Transcribed_RNA"/>
</dbReference>
<dbReference type="AlphaFoldDB" id="A0A7S3KX75"/>
<evidence type="ECO:0000256" key="4">
    <source>
        <dbReference type="ARBA" id="ARBA00022833"/>
    </source>
</evidence>
<feature type="binding site" evidence="6">
    <location>
        <position position="268"/>
    </location>
    <ligand>
        <name>Zn(2+)</name>
        <dbReference type="ChEBI" id="CHEBI:29105"/>
    </ligand>
</feature>